<evidence type="ECO:0000256" key="8">
    <source>
        <dbReference type="ARBA" id="ARBA00023224"/>
    </source>
</evidence>
<comment type="caution">
    <text evidence="12">Lacks conserved residue(s) required for the propagation of feature annotation.</text>
</comment>
<evidence type="ECO:0000256" key="4">
    <source>
        <dbReference type="ARBA" id="ARBA00022725"/>
    </source>
</evidence>
<keyword evidence="2 12" id="KW-0716">Sensory transduction</keyword>
<evidence type="ECO:0000256" key="7">
    <source>
        <dbReference type="ARBA" id="ARBA00023170"/>
    </source>
</evidence>
<evidence type="ECO:0000256" key="5">
    <source>
        <dbReference type="ARBA" id="ARBA00022989"/>
    </source>
</evidence>
<accession>A0A6B9C9I5</accession>
<keyword evidence="3 12" id="KW-0812">Transmembrane</keyword>
<name>A0A6B9C9I5_9DIPT</name>
<dbReference type="InterPro" id="IPR004117">
    <property type="entry name" value="7tm6_olfct_rcpt"/>
</dbReference>
<dbReference type="PANTHER" id="PTHR21137">
    <property type="entry name" value="ODORANT RECEPTOR"/>
    <property type="match status" value="1"/>
</dbReference>
<proteinExistence type="evidence at transcript level"/>
<evidence type="ECO:0000256" key="9">
    <source>
        <dbReference type="ARBA" id="ARBA00037764"/>
    </source>
</evidence>
<evidence type="ECO:0000256" key="1">
    <source>
        <dbReference type="ARBA" id="ARBA00004141"/>
    </source>
</evidence>
<dbReference type="GO" id="GO:0005886">
    <property type="term" value="C:plasma membrane"/>
    <property type="evidence" value="ECO:0007669"/>
    <property type="project" value="UniProtKB-SubCell"/>
</dbReference>
<evidence type="ECO:0000256" key="10">
    <source>
        <dbReference type="ARBA" id="ARBA00037946"/>
    </source>
</evidence>
<comment type="subunit">
    <text evidence="11">Interacts with Orco. Complexes exist early in the endomembrane system in olfactory sensory neurons (OSNs), coupling these complexes to the conserved ciliary trafficking pathway.</text>
</comment>
<evidence type="ECO:0000256" key="11">
    <source>
        <dbReference type="ARBA" id="ARBA00038679"/>
    </source>
</evidence>
<organism evidence="13">
    <name type="scientific">Bradysia odoriphaga</name>
    <dbReference type="NCBI Taxonomy" id="1564500"/>
    <lineage>
        <taxon>Eukaryota</taxon>
        <taxon>Metazoa</taxon>
        <taxon>Ecdysozoa</taxon>
        <taxon>Arthropoda</taxon>
        <taxon>Hexapoda</taxon>
        <taxon>Insecta</taxon>
        <taxon>Pterygota</taxon>
        <taxon>Neoptera</taxon>
        <taxon>Endopterygota</taxon>
        <taxon>Diptera</taxon>
        <taxon>Nematocera</taxon>
        <taxon>Sciaroidea</taxon>
        <taxon>Sciaridae</taxon>
        <taxon>Bradysia</taxon>
    </lineage>
</organism>
<dbReference type="GO" id="GO:0007165">
    <property type="term" value="P:signal transduction"/>
    <property type="evidence" value="ECO:0007669"/>
    <property type="project" value="UniProtKB-KW"/>
</dbReference>
<evidence type="ECO:0000313" key="13">
    <source>
        <dbReference type="EMBL" id="QGW45433.1"/>
    </source>
</evidence>
<keyword evidence="6 12" id="KW-0472">Membrane</keyword>
<keyword evidence="4 12" id="KW-0552">Olfaction</keyword>
<dbReference type="Pfam" id="PF02949">
    <property type="entry name" value="7tm_6"/>
    <property type="match status" value="1"/>
</dbReference>
<evidence type="ECO:0000256" key="6">
    <source>
        <dbReference type="ARBA" id="ARBA00023136"/>
    </source>
</evidence>
<feature type="transmembrane region" description="Helical" evidence="12">
    <location>
        <begin position="38"/>
        <end position="59"/>
    </location>
</feature>
<dbReference type="EMBL" id="MK249019">
    <property type="protein sequence ID" value="QGW45433.1"/>
    <property type="molecule type" value="mRNA"/>
</dbReference>
<evidence type="ECO:0000256" key="12">
    <source>
        <dbReference type="RuleBase" id="RU351113"/>
    </source>
</evidence>
<sequence length="403" mass="47141">MYTIQVDKTLLQFIKIFYQIGIWQRDEELNYRKIGRKILFTFFGALLPFFFATNAVLCADRNESIFSVHIAIITAVVYVKFLYLLFKKREILAFLNDPIVVHSIEYREEYERTNKKIKKFMGFVRPYFLAIFITVALIILIKLPIFSTDKGLPLFISFSWNKSEIVYWLAYLMITVSLLLYCVVNSVTALIWYIILNYSIEYELLGNKLKNVGGPTLTTIKKQGKNEKQKKIRKQELNPRTLNSVPQSKKFVENLIILVKAHRNITETIERFRFCFSTLFLCQITTSGIIICVAVYCLAFGSHQNIVQTEYYVAELLYGIFDVFLVMYLANDITVASDRLSYCLFESNWIEQTESCKKYVVIMGEVLKKPQQLMVLIYPMNLATFMRIINGAYSMFNILKQFQ</sequence>
<feature type="transmembrane region" description="Helical" evidence="12">
    <location>
        <begin position="126"/>
        <end position="145"/>
    </location>
</feature>
<evidence type="ECO:0000256" key="3">
    <source>
        <dbReference type="ARBA" id="ARBA00022692"/>
    </source>
</evidence>
<feature type="transmembrane region" description="Helical" evidence="12">
    <location>
        <begin position="274"/>
        <end position="299"/>
    </location>
</feature>
<dbReference type="GO" id="GO:0005549">
    <property type="term" value="F:odorant binding"/>
    <property type="evidence" value="ECO:0007669"/>
    <property type="project" value="InterPro"/>
</dbReference>
<dbReference type="PANTHER" id="PTHR21137:SF37">
    <property type="entry name" value="ODORANT RECEPTOR 46A, ISOFORM B-RELATED"/>
    <property type="match status" value="1"/>
</dbReference>
<dbReference type="GO" id="GO:0004984">
    <property type="term" value="F:olfactory receptor activity"/>
    <property type="evidence" value="ECO:0007669"/>
    <property type="project" value="InterPro"/>
</dbReference>
<evidence type="ECO:0000256" key="2">
    <source>
        <dbReference type="ARBA" id="ARBA00022606"/>
    </source>
</evidence>
<reference evidence="13" key="1">
    <citation type="submission" date="2018-11" db="EMBL/GenBank/DDBJ databases">
        <authorList>
            <person name="Zhao Y."/>
            <person name="Mu W."/>
            <person name="Zhou C."/>
        </authorList>
    </citation>
    <scope>NUCLEOTIDE SEQUENCE</scope>
</reference>
<feature type="transmembrane region" description="Helical" evidence="12">
    <location>
        <begin position="165"/>
        <end position="195"/>
    </location>
</feature>
<comment type="similarity">
    <text evidence="10">Belongs to the insect chemoreceptor superfamily. Heteromeric odorant receptor channel (TC 1.A.69) family. Or2a subfamily.</text>
</comment>
<keyword evidence="5 12" id="KW-1133">Transmembrane helix</keyword>
<feature type="transmembrane region" description="Helical" evidence="12">
    <location>
        <begin position="311"/>
        <end position="330"/>
    </location>
</feature>
<comment type="function">
    <text evidence="9">Odorant receptor which mediates acceptance or avoidance behavior, depending on its substrates. The odorant receptor repertoire encodes a large collection of odor stimuli that vary widely in identity, intensity, and duration. May form a complex with Orco to form odorant-sensing units, providing sensitive and prolonged odorant signaling and calcium permeability.</text>
</comment>
<keyword evidence="7 12" id="KW-0675">Receptor</keyword>
<dbReference type="AlphaFoldDB" id="A0A6B9C9I5"/>
<keyword evidence="8 12" id="KW-0807">Transducer</keyword>
<comment type="subcellular location">
    <subcellularLocation>
        <location evidence="12">Cell membrane</location>
        <topology evidence="12">Multi-pass membrane protein</topology>
    </subcellularLocation>
    <subcellularLocation>
        <location evidence="1">Membrane</location>
        <topology evidence="1">Multi-pass membrane protein</topology>
    </subcellularLocation>
</comment>
<feature type="transmembrane region" description="Helical" evidence="12">
    <location>
        <begin position="65"/>
        <end position="86"/>
    </location>
</feature>
<protein>
    <recommendedName>
        <fullName evidence="12">Odorant receptor</fullName>
    </recommendedName>
</protein>